<organism evidence="8 9">
    <name type="scientific">Streblomastix strix</name>
    <dbReference type="NCBI Taxonomy" id="222440"/>
    <lineage>
        <taxon>Eukaryota</taxon>
        <taxon>Metamonada</taxon>
        <taxon>Preaxostyla</taxon>
        <taxon>Oxymonadida</taxon>
        <taxon>Streblomastigidae</taxon>
        <taxon>Streblomastix</taxon>
    </lineage>
</organism>
<dbReference type="GO" id="GO:0005524">
    <property type="term" value="F:ATP binding"/>
    <property type="evidence" value="ECO:0007669"/>
    <property type="project" value="UniProtKB-UniRule"/>
</dbReference>
<dbReference type="InterPro" id="IPR027640">
    <property type="entry name" value="Kinesin-like_fam"/>
</dbReference>
<evidence type="ECO:0000256" key="1">
    <source>
        <dbReference type="ARBA" id="ARBA00022741"/>
    </source>
</evidence>
<dbReference type="OrthoDB" id="3176171at2759"/>
<dbReference type="InterPro" id="IPR036961">
    <property type="entry name" value="Kinesin_motor_dom_sf"/>
</dbReference>
<dbReference type="InterPro" id="IPR027417">
    <property type="entry name" value="P-loop_NTPase"/>
</dbReference>
<evidence type="ECO:0000256" key="6">
    <source>
        <dbReference type="SAM" id="MobiDB-lite"/>
    </source>
</evidence>
<protein>
    <recommendedName>
        <fullName evidence="4">Kinesin-like protein</fullName>
    </recommendedName>
</protein>
<dbReference type="PROSITE" id="PS50067">
    <property type="entry name" value="KINESIN_MOTOR_2"/>
    <property type="match status" value="1"/>
</dbReference>
<keyword evidence="3 4" id="KW-0505">Motor protein</keyword>
<dbReference type="Pfam" id="PF00225">
    <property type="entry name" value="Kinesin"/>
    <property type="match status" value="1"/>
</dbReference>
<dbReference type="InterPro" id="IPR001752">
    <property type="entry name" value="Kinesin_motor_dom"/>
</dbReference>
<evidence type="ECO:0000256" key="4">
    <source>
        <dbReference type="RuleBase" id="RU000394"/>
    </source>
</evidence>
<feature type="compositionally biased region" description="Basic and acidic residues" evidence="6">
    <location>
        <begin position="442"/>
        <end position="452"/>
    </location>
</feature>
<dbReference type="Proteomes" id="UP000324800">
    <property type="component" value="Unassembled WGS sequence"/>
</dbReference>
<keyword evidence="5" id="KW-0175">Coiled coil</keyword>
<dbReference type="Gene3D" id="3.40.850.10">
    <property type="entry name" value="Kinesin motor domain"/>
    <property type="match status" value="1"/>
</dbReference>
<dbReference type="SMART" id="SM00129">
    <property type="entry name" value="KISc"/>
    <property type="match status" value="1"/>
</dbReference>
<feature type="coiled-coil region" evidence="5">
    <location>
        <begin position="311"/>
        <end position="339"/>
    </location>
</feature>
<keyword evidence="1 3" id="KW-0547">Nucleotide-binding</keyword>
<dbReference type="PANTHER" id="PTHR47969">
    <property type="entry name" value="CHROMOSOME-ASSOCIATED KINESIN KIF4A-RELATED"/>
    <property type="match status" value="1"/>
</dbReference>
<accession>A0A5J4VGD7</accession>
<feature type="domain" description="Kinesin motor" evidence="7">
    <location>
        <begin position="23"/>
        <end position="497"/>
    </location>
</feature>
<dbReference type="GO" id="GO:0051231">
    <property type="term" value="P:spindle elongation"/>
    <property type="evidence" value="ECO:0007669"/>
    <property type="project" value="TreeGrafter"/>
</dbReference>
<dbReference type="InterPro" id="IPR019821">
    <property type="entry name" value="Kinesin_motor_CS"/>
</dbReference>
<evidence type="ECO:0000256" key="2">
    <source>
        <dbReference type="ARBA" id="ARBA00022840"/>
    </source>
</evidence>
<dbReference type="GO" id="GO:0008017">
    <property type="term" value="F:microtubule binding"/>
    <property type="evidence" value="ECO:0007669"/>
    <property type="project" value="InterPro"/>
</dbReference>
<reference evidence="8 9" key="1">
    <citation type="submission" date="2019-03" db="EMBL/GenBank/DDBJ databases">
        <title>Single cell metagenomics reveals metabolic interactions within the superorganism composed of flagellate Streblomastix strix and complex community of Bacteroidetes bacteria on its surface.</title>
        <authorList>
            <person name="Treitli S.C."/>
            <person name="Kolisko M."/>
            <person name="Husnik F."/>
            <person name="Keeling P."/>
            <person name="Hampl V."/>
        </authorList>
    </citation>
    <scope>NUCLEOTIDE SEQUENCE [LARGE SCALE GENOMIC DNA]</scope>
    <source>
        <strain evidence="8">ST1C</strain>
    </source>
</reference>
<gene>
    <name evidence="8" type="ORF">EZS28_022937</name>
</gene>
<feature type="binding site" evidence="3">
    <location>
        <begin position="118"/>
        <end position="125"/>
    </location>
    <ligand>
        <name>ATP</name>
        <dbReference type="ChEBI" id="CHEBI:30616"/>
    </ligand>
</feature>
<name>A0A5J4VGD7_9EUKA</name>
<comment type="similarity">
    <text evidence="3 4">Belongs to the TRAFAC class myosin-kinesin ATPase superfamily. Kinesin family.</text>
</comment>
<dbReference type="GO" id="GO:0005875">
    <property type="term" value="C:microtubule associated complex"/>
    <property type="evidence" value="ECO:0007669"/>
    <property type="project" value="TreeGrafter"/>
</dbReference>
<dbReference type="EMBL" id="SNRW01007271">
    <property type="protein sequence ID" value="KAA6381535.1"/>
    <property type="molecule type" value="Genomic_DNA"/>
</dbReference>
<dbReference type="PRINTS" id="PR00380">
    <property type="entry name" value="KINESINHEAVY"/>
</dbReference>
<dbReference type="PANTHER" id="PTHR47969:SF29">
    <property type="entry name" value="KINESIN-LIKE PROTEIN"/>
    <property type="match status" value="1"/>
</dbReference>
<feature type="region of interest" description="Disordered" evidence="6">
    <location>
        <begin position="402"/>
        <end position="452"/>
    </location>
</feature>
<feature type="compositionally biased region" description="Acidic residues" evidence="6">
    <location>
        <begin position="186"/>
        <end position="195"/>
    </location>
</feature>
<dbReference type="SUPFAM" id="SSF52540">
    <property type="entry name" value="P-loop containing nucleoside triphosphate hydrolases"/>
    <property type="match status" value="1"/>
</dbReference>
<dbReference type="GO" id="GO:0005874">
    <property type="term" value="C:microtubule"/>
    <property type="evidence" value="ECO:0007669"/>
    <property type="project" value="UniProtKB-KW"/>
</dbReference>
<evidence type="ECO:0000313" key="9">
    <source>
        <dbReference type="Proteomes" id="UP000324800"/>
    </source>
</evidence>
<dbReference type="AlphaFoldDB" id="A0A5J4VGD7"/>
<proteinExistence type="inferred from homology"/>
<dbReference type="GO" id="GO:0003777">
    <property type="term" value="F:microtubule motor activity"/>
    <property type="evidence" value="ECO:0007669"/>
    <property type="project" value="InterPro"/>
</dbReference>
<feature type="region of interest" description="Disordered" evidence="6">
    <location>
        <begin position="186"/>
        <end position="215"/>
    </location>
</feature>
<dbReference type="PROSITE" id="PS00411">
    <property type="entry name" value="KINESIN_MOTOR_1"/>
    <property type="match status" value="1"/>
</dbReference>
<feature type="compositionally biased region" description="Polar residues" evidence="6">
    <location>
        <begin position="199"/>
        <end position="215"/>
    </location>
</feature>
<dbReference type="GO" id="GO:0007052">
    <property type="term" value="P:mitotic spindle organization"/>
    <property type="evidence" value="ECO:0007669"/>
    <property type="project" value="TreeGrafter"/>
</dbReference>
<keyword evidence="2 3" id="KW-0067">ATP-binding</keyword>
<comment type="caution">
    <text evidence="8">The sequence shown here is derived from an EMBL/GenBank/DDBJ whole genome shotgun (WGS) entry which is preliminary data.</text>
</comment>
<dbReference type="GO" id="GO:0007018">
    <property type="term" value="P:microtubule-based movement"/>
    <property type="evidence" value="ECO:0007669"/>
    <property type="project" value="InterPro"/>
</dbReference>
<evidence type="ECO:0000256" key="3">
    <source>
        <dbReference type="PROSITE-ProRule" id="PRU00283"/>
    </source>
</evidence>
<evidence type="ECO:0000259" key="7">
    <source>
        <dbReference type="PROSITE" id="PS50067"/>
    </source>
</evidence>
<evidence type="ECO:0000313" key="8">
    <source>
        <dbReference type="EMBL" id="KAA6381535.1"/>
    </source>
</evidence>
<sequence>MEAPLRGMNPANYATAEEGKREKIQVVVKVRPIMLIERGQAARYTNKTVVLVEGNELFLKDPYEGMDSKIERRRGEHKYEFNFCFGERSNNLDVFNSVMIPLLDAVLEGYNACCFCYGMTGAGKTYTMMGHLLPSVPRDVKGIYTYTGEYIFSKINENKGNKRYRLKVSYLEIYNEKIRDLLEEDDEEMDEDEYEQKDQIQQDNKTPSNSNQIPNENKQIQSYSELIIAHNLDVREDIFGNISVPGLREMSVSTLRRLEFLIKRGNSRRTMAATERNAVSSRSHAVLQITVEGRERINSKLDNNGQKGEKKQVFSDQLKEELNENNNKQQEEDDDNEDQLKDGKKWKIFLNSKLSLIDLAGSERAQGSGNVGARMREGANINKSLLALGSCINALSAEAREEEQKMKKQQKNAGIQNQDDQNNEKDNEQEQPADNSHPSVPNKEKHIPYRDSKLTRLLKDSLGGNTRTVMIANVSPSAVAYEETLSTLTYAARAKAITRTIVKTGAGMSVGQQRYDK</sequence>
<keyword evidence="4" id="KW-0493">Microtubule</keyword>
<evidence type="ECO:0000256" key="5">
    <source>
        <dbReference type="SAM" id="Coils"/>
    </source>
</evidence>